<evidence type="ECO:0000256" key="3">
    <source>
        <dbReference type="ARBA" id="ARBA00023235"/>
    </source>
</evidence>
<dbReference type="InterPro" id="IPR001406">
    <property type="entry name" value="PsdUridine_synth_TruA"/>
</dbReference>
<reference evidence="5" key="1">
    <citation type="journal article" date="2014" name="Front. Microbiol.">
        <title>High frequency of phylogenetically diverse reductive dehalogenase-homologous genes in deep subseafloor sedimentary metagenomes.</title>
        <authorList>
            <person name="Kawai M."/>
            <person name="Futagami T."/>
            <person name="Toyoda A."/>
            <person name="Takaki Y."/>
            <person name="Nishi S."/>
            <person name="Hori S."/>
            <person name="Arai W."/>
            <person name="Tsubouchi T."/>
            <person name="Morono Y."/>
            <person name="Uchiyama I."/>
            <person name="Ito T."/>
            <person name="Fujiyama A."/>
            <person name="Inagaki F."/>
            <person name="Takami H."/>
        </authorList>
    </citation>
    <scope>NUCLEOTIDE SEQUENCE</scope>
    <source>
        <strain evidence="5">Expedition CK06-06</strain>
    </source>
</reference>
<keyword evidence="3" id="KW-0413">Isomerase</keyword>
<comment type="caution">
    <text evidence="5">The sequence shown here is derived from an EMBL/GenBank/DDBJ whole genome shotgun (WGS) entry which is preliminary data.</text>
</comment>
<evidence type="ECO:0000256" key="1">
    <source>
        <dbReference type="ARBA" id="ARBA00009375"/>
    </source>
</evidence>
<gene>
    <name evidence="5" type="ORF">S01H1_45426</name>
</gene>
<dbReference type="EMBL" id="BARS01029026">
    <property type="protein sequence ID" value="GAG00440.1"/>
    <property type="molecule type" value="Genomic_DNA"/>
</dbReference>
<dbReference type="InterPro" id="IPR020095">
    <property type="entry name" value="PsdUridine_synth_TruA_C"/>
</dbReference>
<protein>
    <recommendedName>
        <fullName evidence="4">Pseudouridine synthase I TruA alpha/beta domain-containing protein</fullName>
    </recommendedName>
</protein>
<keyword evidence="2" id="KW-0819">tRNA processing</keyword>
<feature type="non-terminal residue" evidence="5">
    <location>
        <position position="1"/>
    </location>
</feature>
<dbReference type="PANTHER" id="PTHR11142:SF0">
    <property type="entry name" value="TRNA PSEUDOURIDINE SYNTHASE-LIKE 1"/>
    <property type="match status" value="1"/>
</dbReference>
<dbReference type="InterPro" id="IPR020103">
    <property type="entry name" value="PsdUridine_synth_cat_dom_sf"/>
</dbReference>
<evidence type="ECO:0000313" key="5">
    <source>
        <dbReference type="EMBL" id="GAG00440.1"/>
    </source>
</evidence>
<dbReference type="PANTHER" id="PTHR11142">
    <property type="entry name" value="PSEUDOURIDYLATE SYNTHASE"/>
    <property type="match status" value="1"/>
</dbReference>
<dbReference type="InterPro" id="IPR020097">
    <property type="entry name" value="PsdUridine_synth_TruA_a/b_dom"/>
</dbReference>
<dbReference type="GO" id="GO:0009982">
    <property type="term" value="F:pseudouridine synthase activity"/>
    <property type="evidence" value="ECO:0007669"/>
    <property type="project" value="InterPro"/>
</dbReference>
<name>X0U4F7_9ZZZZ</name>
<evidence type="ECO:0000259" key="4">
    <source>
        <dbReference type="Pfam" id="PF01416"/>
    </source>
</evidence>
<feature type="domain" description="Pseudouridine synthase I TruA alpha/beta" evidence="4">
    <location>
        <begin position="2"/>
        <end position="100"/>
    </location>
</feature>
<dbReference type="SUPFAM" id="SSF55120">
    <property type="entry name" value="Pseudouridine synthase"/>
    <property type="match status" value="1"/>
</dbReference>
<sequence>AAFTGEHDFSIFARVESFKDPVRSINNIVFTWERNFLVIDFYAQTFLWHQIRRIISAIIKEEKGKIEKKNIIEALENPNKKVDFGLAPAEPLILKDIVYDFEFEYDEKSLDRLNKLEDSIIRNLYVSLTKSPKSQN</sequence>
<dbReference type="GO" id="GO:0003723">
    <property type="term" value="F:RNA binding"/>
    <property type="evidence" value="ECO:0007669"/>
    <property type="project" value="InterPro"/>
</dbReference>
<comment type="similarity">
    <text evidence="1">Belongs to the tRNA pseudouridine synthase TruA family.</text>
</comment>
<evidence type="ECO:0000256" key="2">
    <source>
        <dbReference type="ARBA" id="ARBA00022694"/>
    </source>
</evidence>
<dbReference type="GO" id="GO:0031119">
    <property type="term" value="P:tRNA pseudouridine synthesis"/>
    <property type="evidence" value="ECO:0007669"/>
    <property type="project" value="TreeGrafter"/>
</dbReference>
<dbReference type="AlphaFoldDB" id="X0U4F7"/>
<accession>X0U4F7</accession>
<proteinExistence type="inferred from homology"/>
<dbReference type="Pfam" id="PF01416">
    <property type="entry name" value="PseudoU_synth_1"/>
    <property type="match status" value="1"/>
</dbReference>
<dbReference type="Gene3D" id="3.30.70.660">
    <property type="entry name" value="Pseudouridine synthase I, catalytic domain, C-terminal subdomain"/>
    <property type="match status" value="1"/>
</dbReference>
<organism evidence="5">
    <name type="scientific">marine sediment metagenome</name>
    <dbReference type="NCBI Taxonomy" id="412755"/>
    <lineage>
        <taxon>unclassified sequences</taxon>
        <taxon>metagenomes</taxon>
        <taxon>ecological metagenomes</taxon>
    </lineage>
</organism>